<evidence type="ECO:0000313" key="1">
    <source>
        <dbReference type="EMBL" id="KOG91708.1"/>
    </source>
</evidence>
<reference evidence="1 2" key="1">
    <citation type="submission" date="2015-07" db="EMBL/GenBank/DDBJ databases">
        <authorList>
            <person name="Ju K.-S."/>
            <person name="Doroghazi J.R."/>
            <person name="Metcalf W.W."/>
        </authorList>
    </citation>
    <scope>NUCLEOTIDE SEQUENCE [LARGE SCALE GENOMIC DNA]</scope>
    <source>
        <strain evidence="1 2">NRRL B-3589</strain>
    </source>
</reference>
<dbReference type="PANTHER" id="PTHR42830:SF2">
    <property type="entry name" value="OSMC_OHR FAMILY PROTEIN"/>
    <property type="match status" value="1"/>
</dbReference>
<dbReference type="RefSeq" id="WP_030890976.1">
    <property type="nucleotide sequence ID" value="NZ_JBIRHZ010000011.1"/>
</dbReference>
<dbReference type="PANTHER" id="PTHR42830">
    <property type="entry name" value="OSMOTICALLY INDUCIBLE FAMILY PROTEIN"/>
    <property type="match status" value="1"/>
</dbReference>
<keyword evidence="2" id="KW-1185">Reference proteome</keyword>
<organism evidence="1 2">
    <name type="scientific">Streptomyces varsoviensis</name>
    <dbReference type="NCBI Taxonomy" id="67373"/>
    <lineage>
        <taxon>Bacteria</taxon>
        <taxon>Bacillati</taxon>
        <taxon>Actinomycetota</taxon>
        <taxon>Actinomycetes</taxon>
        <taxon>Kitasatosporales</taxon>
        <taxon>Streptomycetaceae</taxon>
        <taxon>Streptomyces</taxon>
    </lineage>
</organism>
<dbReference type="Pfam" id="PF02566">
    <property type="entry name" value="OsmC"/>
    <property type="match status" value="1"/>
</dbReference>
<dbReference type="InterPro" id="IPR052707">
    <property type="entry name" value="OsmC_Ohr_Peroxiredoxin"/>
</dbReference>
<dbReference type="EMBL" id="LGUT01000125">
    <property type="protein sequence ID" value="KOG91708.1"/>
    <property type="molecule type" value="Genomic_DNA"/>
</dbReference>
<dbReference type="Gene3D" id="3.30.300.20">
    <property type="match status" value="1"/>
</dbReference>
<dbReference type="Proteomes" id="UP000037020">
    <property type="component" value="Unassembled WGS sequence"/>
</dbReference>
<dbReference type="InterPro" id="IPR036102">
    <property type="entry name" value="OsmC/Ohrsf"/>
</dbReference>
<dbReference type="InterPro" id="IPR015946">
    <property type="entry name" value="KH_dom-like_a/b"/>
</dbReference>
<comment type="caution">
    <text evidence="1">The sequence shown here is derived from an EMBL/GenBank/DDBJ whole genome shotgun (WGS) entry which is preliminary data.</text>
</comment>
<name>A0ABR5JEE9_9ACTN</name>
<proteinExistence type="predicted"/>
<gene>
    <name evidence="1" type="ORF">ADK38_01670</name>
</gene>
<dbReference type="InterPro" id="IPR003718">
    <property type="entry name" value="OsmC/Ohr_fam"/>
</dbReference>
<dbReference type="SUPFAM" id="SSF82784">
    <property type="entry name" value="OsmC-like"/>
    <property type="match status" value="1"/>
</dbReference>
<accession>A0ABR5JEE9</accession>
<sequence length="151" mass="15907">MSSHSYHARLHWEGSTAEGIHGYSREHTAVAAPAPETVLSADPAFRGDPARLNPEQLVVMAASSCQLLSFLAVAARAGVDVLAYDDEATSSLDLNAAPARLTTIHLRASVKVAAGTDEKTVQELAARAHRECFIANSLSVPVEVTTTVTTA</sequence>
<evidence type="ECO:0000313" key="2">
    <source>
        <dbReference type="Proteomes" id="UP000037020"/>
    </source>
</evidence>
<protein>
    <submittedName>
        <fullName evidence="1">Osmotically inducible protein OsmC</fullName>
    </submittedName>
</protein>